<dbReference type="EC" id="2.1.1.265" evidence="5"/>
<evidence type="ECO:0000256" key="2">
    <source>
        <dbReference type="ARBA" id="ARBA00022679"/>
    </source>
</evidence>
<dbReference type="SUPFAM" id="SSF53335">
    <property type="entry name" value="S-adenosyl-L-methionine-dependent methyltransferases"/>
    <property type="match status" value="1"/>
</dbReference>
<accession>A0ABY4RHB9</accession>
<keyword evidence="6" id="KW-1185">Reference proteome</keyword>
<reference evidence="5" key="2">
    <citation type="journal article" date="2021" name="J Anim Sci Technol">
        <title>Complete genome sequence of Paenibacillus konkukensis sp. nov. SK3146 as a potential probiotic strain.</title>
        <authorList>
            <person name="Jung H.I."/>
            <person name="Park S."/>
            <person name="Niu K.M."/>
            <person name="Lee S.W."/>
            <person name="Kothari D."/>
            <person name="Yi K.J."/>
            <person name="Kim S.K."/>
        </authorList>
    </citation>
    <scope>NUCLEOTIDE SEQUENCE</scope>
    <source>
        <strain evidence="5">SK3146</strain>
    </source>
</reference>
<keyword evidence="1 5" id="KW-0489">Methyltransferase</keyword>
<dbReference type="RefSeq" id="WP_249863801.1">
    <property type="nucleotide sequence ID" value="NZ_CP027059.1"/>
</dbReference>
<dbReference type="Gene3D" id="3.40.50.150">
    <property type="entry name" value="Vaccinia Virus protein VP39"/>
    <property type="match status" value="1"/>
</dbReference>
<dbReference type="GO" id="GO:0032259">
    <property type="term" value="P:methylation"/>
    <property type="evidence" value="ECO:0007669"/>
    <property type="project" value="UniProtKB-KW"/>
</dbReference>
<dbReference type="InterPro" id="IPR029063">
    <property type="entry name" value="SAM-dependent_MTases_sf"/>
</dbReference>
<evidence type="ECO:0000256" key="1">
    <source>
        <dbReference type="ARBA" id="ARBA00022603"/>
    </source>
</evidence>
<organism evidence="5 6">
    <name type="scientific">Paenibacillus konkukensis</name>
    <dbReference type="NCBI Taxonomy" id="2020716"/>
    <lineage>
        <taxon>Bacteria</taxon>
        <taxon>Bacillati</taxon>
        <taxon>Bacillota</taxon>
        <taxon>Bacilli</taxon>
        <taxon>Bacillales</taxon>
        <taxon>Paenibacillaceae</taxon>
        <taxon>Paenibacillus</taxon>
    </lineage>
</organism>
<dbReference type="GO" id="GO:0008168">
    <property type="term" value="F:methyltransferase activity"/>
    <property type="evidence" value="ECO:0007669"/>
    <property type="project" value="UniProtKB-KW"/>
</dbReference>
<dbReference type="InterPro" id="IPR013216">
    <property type="entry name" value="Methyltransf_11"/>
</dbReference>
<name>A0ABY4RHB9_9BACL</name>
<evidence type="ECO:0000313" key="5">
    <source>
        <dbReference type="EMBL" id="UQZ81572.1"/>
    </source>
</evidence>
<reference evidence="5" key="1">
    <citation type="submission" date="2018-02" db="EMBL/GenBank/DDBJ databases">
        <authorList>
            <person name="Kim S.-K."/>
            <person name="Jung H.-I."/>
            <person name="Lee S.-W."/>
        </authorList>
    </citation>
    <scope>NUCLEOTIDE SEQUENCE</scope>
    <source>
        <strain evidence="5">SK3146</strain>
    </source>
</reference>
<sequence>MNPRELFGDIDIYLFDQLLKGRIAEGMRILDAGCGMGRNLTYFLRSGYPVYAVDRSDEAVQTVRKMGQALAPVWSDDQVRSEPVEKMSFANDRFDVVISCAVLHFAQNETHFQQMVQEMWRVLRPGGLLFARLATSIGIENKIIPLGDSRYKLPDGSTRFLADEERILKTTERLQGLLMEPLKTVNVAHQRCMTTWCLKKPHILFFDPIEDNTNASDKDLPANHE</sequence>
<dbReference type="PANTHER" id="PTHR43464">
    <property type="entry name" value="METHYLTRANSFERASE"/>
    <property type="match status" value="1"/>
</dbReference>
<dbReference type="EMBL" id="CP027059">
    <property type="protein sequence ID" value="UQZ81572.1"/>
    <property type="molecule type" value="Genomic_DNA"/>
</dbReference>
<feature type="domain" description="Methyltransferase type 11" evidence="4">
    <location>
        <begin position="30"/>
        <end position="130"/>
    </location>
</feature>
<protein>
    <submittedName>
        <fullName evidence="5">Tellurite methyltransferase</fullName>
        <ecNumber evidence="5">2.1.1.265</ecNumber>
    </submittedName>
</protein>
<dbReference type="CDD" id="cd02440">
    <property type="entry name" value="AdoMet_MTases"/>
    <property type="match status" value="1"/>
</dbReference>
<keyword evidence="2 5" id="KW-0808">Transferase</keyword>
<evidence type="ECO:0000259" key="4">
    <source>
        <dbReference type="Pfam" id="PF08241"/>
    </source>
</evidence>
<keyword evidence="3" id="KW-0949">S-adenosyl-L-methionine</keyword>
<proteinExistence type="predicted"/>
<gene>
    <name evidence="5" type="primary">tehB</name>
    <name evidence="5" type="ORF">SK3146_00728</name>
</gene>
<dbReference type="Proteomes" id="UP001057134">
    <property type="component" value="Chromosome"/>
</dbReference>
<dbReference type="PANTHER" id="PTHR43464:SF19">
    <property type="entry name" value="UBIQUINONE BIOSYNTHESIS O-METHYLTRANSFERASE, MITOCHONDRIAL"/>
    <property type="match status" value="1"/>
</dbReference>
<evidence type="ECO:0000313" key="6">
    <source>
        <dbReference type="Proteomes" id="UP001057134"/>
    </source>
</evidence>
<evidence type="ECO:0000256" key="3">
    <source>
        <dbReference type="ARBA" id="ARBA00022691"/>
    </source>
</evidence>
<dbReference type="Pfam" id="PF08241">
    <property type="entry name" value="Methyltransf_11"/>
    <property type="match status" value="1"/>
</dbReference>